<dbReference type="GO" id="GO:0006227">
    <property type="term" value="P:dUDP biosynthetic process"/>
    <property type="evidence" value="ECO:0007669"/>
    <property type="project" value="TreeGrafter"/>
</dbReference>
<comment type="similarity">
    <text evidence="1 7">Belongs to the thymidylate kinase family.</text>
</comment>
<keyword evidence="5 7" id="KW-0418">Kinase</keyword>
<dbReference type="GO" id="GO:0004798">
    <property type="term" value="F:dTMP kinase activity"/>
    <property type="evidence" value="ECO:0007669"/>
    <property type="project" value="UniProtKB-UniRule"/>
</dbReference>
<evidence type="ECO:0000259" key="8">
    <source>
        <dbReference type="Pfam" id="PF02223"/>
    </source>
</evidence>
<reference evidence="9" key="1">
    <citation type="journal article" date="2020" name="mSystems">
        <title>Genome- and Community-Level Interaction Insights into Carbon Utilization and Element Cycling Functions of Hydrothermarchaeota in Hydrothermal Sediment.</title>
        <authorList>
            <person name="Zhou Z."/>
            <person name="Liu Y."/>
            <person name="Xu W."/>
            <person name="Pan J."/>
            <person name="Luo Z.H."/>
            <person name="Li M."/>
        </authorList>
    </citation>
    <scope>NUCLEOTIDE SEQUENCE [LARGE SCALE GENOMIC DNA]</scope>
    <source>
        <strain evidence="9">SpSt-102</strain>
    </source>
</reference>
<protein>
    <recommendedName>
        <fullName evidence="7">Thymidylate kinase</fullName>
        <ecNumber evidence="7">2.7.4.9</ecNumber>
    </recommendedName>
    <alternativeName>
        <fullName evidence="7">dTMP kinase</fullName>
    </alternativeName>
</protein>
<evidence type="ECO:0000256" key="7">
    <source>
        <dbReference type="HAMAP-Rule" id="MF_00165"/>
    </source>
</evidence>
<evidence type="ECO:0000256" key="6">
    <source>
        <dbReference type="ARBA" id="ARBA00022840"/>
    </source>
</evidence>
<dbReference type="GO" id="GO:0006235">
    <property type="term" value="P:dTTP biosynthetic process"/>
    <property type="evidence" value="ECO:0007669"/>
    <property type="project" value="UniProtKB-UniRule"/>
</dbReference>
<dbReference type="GO" id="GO:0006233">
    <property type="term" value="P:dTDP biosynthetic process"/>
    <property type="evidence" value="ECO:0007669"/>
    <property type="project" value="InterPro"/>
</dbReference>
<dbReference type="EMBL" id="DRUZ01000083">
    <property type="protein sequence ID" value="HHS02217.1"/>
    <property type="molecule type" value="Genomic_DNA"/>
</dbReference>
<evidence type="ECO:0000313" key="9">
    <source>
        <dbReference type="EMBL" id="HHS02217.1"/>
    </source>
</evidence>
<comment type="caution">
    <text evidence="9">The sequence shown here is derived from an EMBL/GenBank/DDBJ whole genome shotgun (WGS) entry which is preliminary data.</text>
</comment>
<accession>A0A7C5ZD84</accession>
<comment type="function">
    <text evidence="7">Phosphorylation of dTMP to form dTDP in both de novo and salvage pathways of dTTP synthesis.</text>
</comment>
<dbReference type="EC" id="2.7.4.9" evidence="7"/>
<organism evidence="9">
    <name type="scientific">Caldicellulosiruptor owensensis</name>
    <dbReference type="NCBI Taxonomy" id="55205"/>
    <lineage>
        <taxon>Bacteria</taxon>
        <taxon>Bacillati</taxon>
        <taxon>Bacillota</taxon>
        <taxon>Bacillota incertae sedis</taxon>
        <taxon>Caldicellulosiruptorales</taxon>
        <taxon>Caldicellulosiruptoraceae</taxon>
        <taxon>Caldicellulosiruptor</taxon>
    </lineage>
</organism>
<evidence type="ECO:0000256" key="2">
    <source>
        <dbReference type="ARBA" id="ARBA00022679"/>
    </source>
</evidence>
<dbReference type="Pfam" id="PF02223">
    <property type="entry name" value="Thymidylate_kin"/>
    <property type="match status" value="1"/>
</dbReference>
<comment type="catalytic activity">
    <reaction evidence="7">
        <text>dTMP + ATP = dTDP + ADP</text>
        <dbReference type="Rhea" id="RHEA:13517"/>
        <dbReference type="ChEBI" id="CHEBI:30616"/>
        <dbReference type="ChEBI" id="CHEBI:58369"/>
        <dbReference type="ChEBI" id="CHEBI:63528"/>
        <dbReference type="ChEBI" id="CHEBI:456216"/>
        <dbReference type="EC" id="2.7.4.9"/>
    </reaction>
</comment>
<dbReference type="AlphaFoldDB" id="A0A7C5ZD84"/>
<dbReference type="Gene3D" id="3.40.50.300">
    <property type="entry name" value="P-loop containing nucleotide triphosphate hydrolases"/>
    <property type="match status" value="1"/>
</dbReference>
<gene>
    <name evidence="7 9" type="primary">tmk</name>
    <name evidence="9" type="ORF">ENL71_06935</name>
</gene>
<dbReference type="InterPro" id="IPR027417">
    <property type="entry name" value="P-loop_NTPase"/>
</dbReference>
<keyword evidence="2 7" id="KW-0808">Transferase</keyword>
<feature type="binding site" evidence="7">
    <location>
        <begin position="24"/>
        <end position="31"/>
    </location>
    <ligand>
        <name>ATP</name>
        <dbReference type="ChEBI" id="CHEBI:30616"/>
    </ligand>
</feature>
<dbReference type="HAMAP" id="MF_00165">
    <property type="entry name" value="Thymidylate_kinase"/>
    <property type="match status" value="1"/>
</dbReference>
<evidence type="ECO:0000256" key="1">
    <source>
        <dbReference type="ARBA" id="ARBA00009776"/>
    </source>
</evidence>
<keyword evidence="6 7" id="KW-0067">ATP-binding</keyword>
<feature type="domain" description="Thymidylate kinase-like" evidence="8">
    <location>
        <begin position="22"/>
        <end position="214"/>
    </location>
</feature>
<keyword evidence="4 7" id="KW-0547">Nucleotide-binding</keyword>
<evidence type="ECO:0000256" key="5">
    <source>
        <dbReference type="ARBA" id="ARBA00022777"/>
    </source>
</evidence>
<sequence>MMFKEIRGLGLTKTYEGRLFVVEGCDGSGKSTQIQLLKKWLEFLGYTVFFTEWNSSDLVKNATKKAKKKNLLTPTTFSLLHACDFADRYERLILPHLRAGYIVLCDRYIYTAYARDIARGCNPEWVKTVYDFAVKPTVTFYFKVPVEIAIDRVLTGRTQIKYYEAGMDLGLSTDTIESFKLYQSKIIQMYDILAGQEGFITIDGTLSIRQQQKMVREIVQRYLHDYKPPAQRWILSTFNREGETRWQLK</sequence>
<dbReference type="GO" id="GO:0005524">
    <property type="term" value="F:ATP binding"/>
    <property type="evidence" value="ECO:0007669"/>
    <property type="project" value="UniProtKB-UniRule"/>
</dbReference>
<dbReference type="CDD" id="cd01672">
    <property type="entry name" value="TMPK"/>
    <property type="match status" value="1"/>
</dbReference>
<evidence type="ECO:0000256" key="3">
    <source>
        <dbReference type="ARBA" id="ARBA00022727"/>
    </source>
</evidence>
<dbReference type="PANTHER" id="PTHR10344">
    <property type="entry name" value="THYMIDYLATE KINASE"/>
    <property type="match status" value="1"/>
</dbReference>
<dbReference type="NCBIfam" id="TIGR00041">
    <property type="entry name" value="DTMP_kinase"/>
    <property type="match status" value="1"/>
</dbReference>
<dbReference type="GO" id="GO:0005737">
    <property type="term" value="C:cytoplasm"/>
    <property type="evidence" value="ECO:0007669"/>
    <property type="project" value="TreeGrafter"/>
</dbReference>
<proteinExistence type="inferred from homology"/>
<name>A0A7C5ZD84_9FIRM</name>
<dbReference type="InterPro" id="IPR018094">
    <property type="entry name" value="Thymidylate_kinase"/>
</dbReference>
<keyword evidence="3 7" id="KW-0545">Nucleotide biosynthesis</keyword>
<evidence type="ECO:0000256" key="4">
    <source>
        <dbReference type="ARBA" id="ARBA00022741"/>
    </source>
</evidence>
<dbReference type="InterPro" id="IPR039430">
    <property type="entry name" value="Thymidylate_kin-like_dom"/>
</dbReference>
<dbReference type="SUPFAM" id="SSF52540">
    <property type="entry name" value="P-loop containing nucleoside triphosphate hydrolases"/>
    <property type="match status" value="1"/>
</dbReference>
<dbReference type="PANTHER" id="PTHR10344:SF1">
    <property type="entry name" value="THYMIDYLATE KINASE"/>
    <property type="match status" value="1"/>
</dbReference>